<evidence type="ECO:0000259" key="3">
    <source>
        <dbReference type="Pfam" id="PF00038"/>
    </source>
</evidence>
<keyword evidence="2" id="KW-0175">Coiled coil</keyword>
<reference evidence="4" key="2">
    <citation type="submission" date="2025-09" db="UniProtKB">
        <authorList>
            <consortium name="Ensembl"/>
        </authorList>
    </citation>
    <scope>IDENTIFICATION</scope>
</reference>
<dbReference type="PANTHER" id="PTHR45616">
    <property type="entry name" value="GATA-TYPE DOMAIN-CONTAINING PROTEIN"/>
    <property type="match status" value="1"/>
</dbReference>
<keyword evidence="1" id="KW-0403">Intermediate filament</keyword>
<dbReference type="PANTHER" id="PTHR45616:SF69">
    <property type="entry name" value="IF ROD DOMAIN-CONTAINING PROTEIN-RELATED"/>
    <property type="match status" value="1"/>
</dbReference>
<dbReference type="GO" id="GO:0005615">
    <property type="term" value="C:extracellular space"/>
    <property type="evidence" value="ECO:0007669"/>
    <property type="project" value="TreeGrafter"/>
</dbReference>
<protein>
    <recommendedName>
        <fullName evidence="3">IF rod domain-containing protein</fullName>
    </recommendedName>
</protein>
<keyword evidence="5" id="KW-1185">Reference proteome</keyword>
<dbReference type="Gene3D" id="1.20.5.170">
    <property type="match status" value="1"/>
</dbReference>
<evidence type="ECO:0000256" key="1">
    <source>
        <dbReference type="ARBA" id="ARBA00022754"/>
    </source>
</evidence>
<dbReference type="SUPFAM" id="SSF64593">
    <property type="entry name" value="Intermediate filament protein, coiled coil region"/>
    <property type="match status" value="1"/>
</dbReference>
<dbReference type="Pfam" id="PF00038">
    <property type="entry name" value="Filament"/>
    <property type="match status" value="1"/>
</dbReference>
<dbReference type="GO" id="GO:0045095">
    <property type="term" value="C:keratin filament"/>
    <property type="evidence" value="ECO:0007669"/>
    <property type="project" value="TreeGrafter"/>
</dbReference>
<feature type="domain" description="IF rod" evidence="3">
    <location>
        <begin position="34"/>
        <end position="122"/>
    </location>
</feature>
<accession>A0A8D2LLA2</accession>
<dbReference type="GO" id="GO:0030280">
    <property type="term" value="F:structural constituent of skin epidermis"/>
    <property type="evidence" value="ECO:0007669"/>
    <property type="project" value="TreeGrafter"/>
</dbReference>
<dbReference type="Ensembl" id="ENSVKKT00000024388.1">
    <property type="protein sequence ID" value="ENSVKKP00000023804.1"/>
    <property type="gene ID" value="ENSVKKG00000015719.1"/>
</dbReference>
<reference evidence="4" key="1">
    <citation type="submission" date="2025-08" db="UniProtKB">
        <authorList>
            <consortium name="Ensembl"/>
        </authorList>
    </citation>
    <scope>IDENTIFICATION</scope>
</reference>
<name>A0A8D2LLA2_VARKO</name>
<proteinExistence type="predicted"/>
<dbReference type="AlphaFoldDB" id="A0A8D2LLA2"/>
<evidence type="ECO:0000256" key="2">
    <source>
        <dbReference type="ARBA" id="ARBA00023054"/>
    </source>
</evidence>
<dbReference type="Proteomes" id="UP000694545">
    <property type="component" value="Unplaced"/>
</dbReference>
<evidence type="ECO:0000313" key="5">
    <source>
        <dbReference type="Proteomes" id="UP000694545"/>
    </source>
</evidence>
<organism evidence="4 5">
    <name type="scientific">Varanus komodoensis</name>
    <name type="common">Komodo dragon</name>
    <dbReference type="NCBI Taxonomy" id="61221"/>
    <lineage>
        <taxon>Eukaryota</taxon>
        <taxon>Metazoa</taxon>
        <taxon>Chordata</taxon>
        <taxon>Craniata</taxon>
        <taxon>Vertebrata</taxon>
        <taxon>Euteleostomi</taxon>
        <taxon>Lepidosauria</taxon>
        <taxon>Squamata</taxon>
        <taxon>Bifurcata</taxon>
        <taxon>Unidentata</taxon>
        <taxon>Episquamata</taxon>
        <taxon>Toxicofera</taxon>
        <taxon>Anguimorpha</taxon>
        <taxon>Paleoanguimorpha</taxon>
        <taxon>Varanoidea</taxon>
        <taxon>Varanidae</taxon>
        <taxon>Varanus</taxon>
    </lineage>
</organism>
<dbReference type="GO" id="GO:0031424">
    <property type="term" value="P:keratinization"/>
    <property type="evidence" value="ECO:0007669"/>
    <property type="project" value="TreeGrafter"/>
</dbReference>
<evidence type="ECO:0000313" key="4">
    <source>
        <dbReference type="Ensembl" id="ENSVKKP00000023804.1"/>
    </source>
</evidence>
<dbReference type="InterPro" id="IPR039008">
    <property type="entry name" value="IF_rod_dom"/>
</dbReference>
<sequence length="163" mass="18121">MCPPTISALPTPAPKSSLRKILEQQLVEHQGLQITPKLLNILLSQNLLQTSGLQGATADSERQGELALKDAKVELSEWQHALRSARDKPACLLWYYQELMNDKLFLDTEIATNGYLLAGEKSKRVPPQHVSISHHAFCVWTNLVSCSCDASAKVNWAGDQWQS</sequence>
<dbReference type="GO" id="GO:0045109">
    <property type="term" value="P:intermediate filament organization"/>
    <property type="evidence" value="ECO:0007669"/>
    <property type="project" value="TreeGrafter"/>
</dbReference>